<name>A0AAP0N1L1_9ROSI</name>
<evidence type="ECO:0000256" key="5">
    <source>
        <dbReference type="ARBA" id="ARBA00023242"/>
    </source>
</evidence>
<dbReference type="GO" id="GO:0044773">
    <property type="term" value="P:mitotic DNA damage checkpoint signaling"/>
    <property type="evidence" value="ECO:0007669"/>
    <property type="project" value="TreeGrafter"/>
</dbReference>
<dbReference type="GO" id="GO:0033260">
    <property type="term" value="P:nuclear DNA replication"/>
    <property type="evidence" value="ECO:0007669"/>
    <property type="project" value="TreeGrafter"/>
</dbReference>
<proteinExistence type="predicted"/>
<dbReference type="Proteomes" id="UP001428341">
    <property type="component" value="Unassembled WGS sequence"/>
</dbReference>
<feature type="compositionally biased region" description="Basic and acidic residues" evidence="6">
    <location>
        <begin position="49"/>
        <end position="59"/>
    </location>
</feature>
<evidence type="ECO:0000313" key="8">
    <source>
        <dbReference type="Proteomes" id="UP001428341"/>
    </source>
</evidence>
<keyword evidence="3" id="KW-0863">Zinc-finger</keyword>
<dbReference type="EMBL" id="JBCGBO010000001">
    <property type="protein sequence ID" value="KAK9229522.1"/>
    <property type="molecule type" value="Genomic_DNA"/>
</dbReference>
<comment type="caution">
    <text evidence="7">The sequence shown here is derived from an EMBL/GenBank/DDBJ whole genome shotgun (WGS) entry which is preliminary data.</text>
</comment>
<keyword evidence="5" id="KW-0539">Nucleus</keyword>
<dbReference type="GO" id="GO:0008270">
    <property type="term" value="F:zinc ion binding"/>
    <property type="evidence" value="ECO:0007669"/>
    <property type="project" value="UniProtKB-KW"/>
</dbReference>
<dbReference type="AlphaFoldDB" id="A0AAP0N1L1"/>
<evidence type="ECO:0000256" key="3">
    <source>
        <dbReference type="ARBA" id="ARBA00022771"/>
    </source>
</evidence>
<keyword evidence="8" id="KW-1185">Reference proteome</keyword>
<keyword evidence="2" id="KW-0479">Metal-binding</keyword>
<keyword evidence="4" id="KW-0862">Zinc</keyword>
<accession>A0AAP0N1L1</accession>
<evidence type="ECO:0000256" key="2">
    <source>
        <dbReference type="ARBA" id="ARBA00022723"/>
    </source>
</evidence>
<organism evidence="7 8">
    <name type="scientific">Citrus x changshan-huyou</name>
    <dbReference type="NCBI Taxonomy" id="2935761"/>
    <lineage>
        <taxon>Eukaryota</taxon>
        <taxon>Viridiplantae</taxon>
        <taxon>Streptophyta</taxon>
        <taxon>Embryophyta</taxon>
        <taxon>Tracheophyta</taxon>
        <taxon>Spermatophyta</taxon>
        <taxon>Magnoliopsida</taxon>
        <taxon>eudicotyledons</taxon>
        <taxon>Gunneridae</taxon>
        <taxon>Pentapetalae</taxon>
        <taxon>rosids</taxon>
        <taxon>malvids</taxon>
        <taxon>Sapindales</taxon>
        <taxon>Rutaceae</taxon>
        <taxon>Aurantioideae</taxon>
        <taxon>Citrus</taxon>
    </lineage>
</organism>
<evidence type="ECO:0000256" key="6">
    <source>
        <dbReference type="SAM" id="MobiDB-lite"/>
    </source>
</evidence>
<dbReference type="InterPro" id="IPR040050">
    <property type="entry name" value="ZNF830-like"/>
</dbReference>
<dbReference type="PANTHER" id="PTHR13278">
    <property type="entry name" value="ZINC FINGER PROTEIN 830"/>
    <property type="match status" value="1"/>
</dbReference>
<gene>
    <name evidence="7" type="ORF">WN944_022485</name>
</gene>
<evidence type="ECO:0000256" key="1">
    <source>
        <dbReference type="ARBA" id="ARBA00004123"/>
    </source>
</evidence>
<evidence type="ECO:0000256" key="4">
    <source>
        <dbReference type="ARBA" id="ARBA00022833"/>
    </source>
</evidence>
<dbReference type="GO" id="GO:0033314">
    <property type="term" value="P:mitotic DNA replication checkpoint signaling"/>
    <property type="evidence" value="ECO:0007669"/>
    <property type="project" value="TreeGrafter"/>
</dbReference>
<feature type="region of interest" description="Disordered" evidence="6">
    <location>
        <begin position="35"/>
        <end position="66"/>
    </location>
</feature>
<dbReference type="GO" id="GO:0005681">
    <property type="term" value="C:spliceosomal complex"/>
    <property type="evidence" value="ECO:0007669"/>
    <property type="project" value="InterPro"/>
</dbReference>
<comment type="subcellular location">
    <subcellularLocation>
        <location evidence="1">Nucleus</location>
    </subcellularLocation>
</comment>
<dbReference type="GO" id="GO:0003676">
    <property type="term" value="F:nucleic acid binding"/>
    <property type="evidence" value="ECO:0007669"/>
    <property type="project" value="InterPro"/>
</dbReference>
<reference evidence="7 8" key="1">
    <citation type="submission" date="2024-05" db="EMBL/GenBank/DDBJ databases">
        <title>Haplotype-resolved chromosome-level genome assembly of Huyou (Citrus changshanensis).</title>
        <authorList>
            <person name="Miao C."/>
            <person name="Chen W."/>
            <person name="Wu Y."/>
            <person name="Wang L."/>
            <person name="Zhao S."/>
            <person name="Grierson D."/>
            <person name="Xu C."/>
            <person name="Chen K."/>
        </authorList>
    </citation>
    <scope>NUCLEOTIDE SEQUENCE [LARGE SCALE GENOMIC DNA]</scope>
    <source>
        <strain evidence="7">01-14</strain>
        <tissue evidence="7">Leaf</tissue>
    </source>
</reference>
<protein>
    <submittedName>
        <fullName evidence="7">Uncharacterized protein</fullName>
    </submittedName>
</protein>
<evidence type="ECO:0000313" key="7">
    <source>
        <dbReference type="EMBL" id="KAK9229522.1"/>
    </source>
</evidence>
<dbReference type="PANTHER" id="PTHR13278:SF0">
    <property type="entry name" value="ZINC FINGER PROTEIN 830"/>
    <property type="match status" value="1"/>
</dbReference>
<feature type="compositionally biased region" description="Low complexity" evidence="6">
    <location>
        <begin position="37"/>
        <end position="47"/>
    </location>
</feature>
<sequence>MQIDAAVMIEEYESADQKTYSEKMEALRKKKMEWEAASRSAKSRGSSEVARKEPIKEELSSDDDSEEIFAVDWRAQHL</sequence>